<name>A0ABN1FDH9_9PROT</name>
<sequence length="77" mass="8142">MQRAAEGGIGGENTGGSPDEIGTAGRALVKIAAAAEQSAALRQMRRRGERQPADCFLQLRRTRGVLSLHRLEVVTAG</sequence>
<evidence type="ECO:0000313" key="3">
    <source>
        <dbReference type="Proteomes" id="UP001499951"/>
    </source>
</evidence>
<evidence type="ECO:0000256" key="1">
    <source>
        <dbReference type="SAM" id="MobiDB-lite"/>
    </source>
</evidence>
<gene>
    <name evidence="2" type="ORF">GCM10008942_41970</name>
</gene>
<comment type="caution">
    <text evidence="2">The sequence shown here is derived from an EMBL/GenBank/DDBJ whole genome shotgun (WGS) entry which is preliminary data.</text>
</comment>
<accession>A0ABN1FDH9</accession>
<proteinExistence type="predicted"/>
<organism evidence="2 3">
    <name type="scientific">Rhizomicrobium electricum</name>
    <dbReference type="NCBI Taxonomy" id="480070"/>
    <lineage>
        <taxon>Bacteria</taxon>
        <taxon>Pseudomonadati</taxon>
        <taxon>Pseudomonadota</taxon>
        <taxon>Alphaproteobacteria</taxon>
        <taxon>Micropepsales</taxon>
        <taxon>Micropepsaceae</taxon>
        <taxon>Rhizomicrobium</taxon>
    </lineage>
</organism>
<keyword evidence="3" id="KW-1185">Reference proteome</keyword>
<dbReference type="EMBL" id="BAAADD010000015">
    <property type="protein sequence ID" value="GAA0588607.1"/>
    <property type="molecule type" value="Genomic_DNA"/>
</dbReference>
<protein>
    <submittedName>
        <fullName evidence="2">Uncharacterized protein</fullName>
    </submittedName>
</protein>
<dbReference type="Proteomes" id="UP001499951">
    <property type="component" value="Unassembled WGS sequence"/>
</dbReference>
<feature type="region of interest" description="Disordered" evidence="1">
    <location>
        <begin position="1"/>
        <end position="22"/>
    </location>
</feature>
<reference evidence="2 3" key="1">
    <citation type="journal article" date="2019" name="Int. J. Syst. Evol. Microbiol.">
        <title>The Global Catalogue of Microorganisms (GCM) 10K type strain sequencing project: providing services to taxonomists for standard genome sequencing and annotation.</title>
        <authorList>
            <consortium name="The Broad Institute Genomics Platform"/>
            <consortium name="The Broad Institute Genome Sequencing Center for Infectious Disease"/>
            <person name="Wu L."/>
            <person name="Ma J."/>
        </authorList>
    </citation>
    <scope>NUCLEOTIDE SEQUENCE [LARGE SCALE GENOMIC DNA]</scope>
    <source>
        <strain evidence="2 3">JCM 15089</strain>
    </source>
</reference>
<evidence type="ECO:0000313" key="2">
    <source>
        <dbReference type="EMBL" id="GAA0588607.1"/>
    </source>
</evidence>